<sequence>MTPATGPVTTVIFAGRPLPESVPLGTREDVGWAFAYTDEQRRSLIEEIKTELTGDGRQECAIYSWDRPCRSTMEYTRDELTGGNVWMNIGVAEFPPQGLTAVTEYGHGALVFHVEHEGGSRLFFGVNHDPFPSPPVIRYDTGGDSLFPRRSVFSLGRLHAAVEEYILTGQRPTNVGWTENRRSDLPRLDPRW</sequence>
<proteinExistence type="predicted"/>
<dbReference type="RefSeq" id="WP_378269345.1">
    <property type="nucleotide sequence ID" value="NZ_JBHUKR010000021.1"/>
</dbReference>
<accession>A0ABW5G125</accession>
<dbReference type="Pfam" id="PF14430">
    <property type="entry name" value="Imm1"/>
    <property type="match status" value="1"/>
</dbReference>
<evidence type="ECO:0000313" key="1">
    <source>
        <dbReference type="EMBL" id="MFD2420999.1"/>
    </source>
</evidence>
<dbReference type="InterPro" id="IPR025680">
    <property type="entry name" value="DddI"/>
</dbReference>
<dbReference type="Proteomes" id="UP001597417">
    <property type="component" value="Unassembled WGS sequence"/>
</dbReference>
<evidence type="ECO:0000313" key="2">
    <source>
        <dbReference type="Proteomes" id="UP001597417"/>
    </source>
</evidence>
<dbReference type="EMBL" id="JBHUKR010000021">
    <property type="protein sequence ID" value="MFD2420999.1"/>
    <property type="molecule type" value="Genomic_DNA"/>
</dbReference>
<gene>
    <name evidence="1" type="ORF">ACFSXZ_32195</name>
</gene>
<protein>
    <submittedName>
        <fullName evidence="1">Imm1 family immunity protein</fullName>
    </submittedName>
</protein>
<name>A0ABW5G125_9PSEU</name>
<organism evidence="1 2">
    <name type="scientific">Amycolatopsis pigmentata</name>
    <dbReference type="NCBI Taxonomy" id="450801"/>
    <lineage>
        <taxon>Bacteria</taxon>
        <taxon>Bacillati</taxon>
        <taxon>Actinomycetota</taxon>
        <taxon>Actinomycetes</taxon>
        <taxon>Pseudonocardiales</taxon>
        <taxon>Pseudonocardiaceae</taxon>
        <taxon>Amycolatopsis</taxon>
    </lineage>
</organism>
<keyword evidence="2" id="KW-1185">Reference proteome</keyword>
<comment type="caution">
    <text evidence="1">The sequence shown here is derived from an EMBL/GenBank/DDBJ whole genome shotgun (WGS) entry which is preliminary data.</text>
</comment>
<reference evidence="2" key="1">
    <citation type="journal article" date="2019" name="Int. J. Syst. Evol. Microbiol.">
        <title>The Global Catalogue of Microorganisms (GCM) 10K type strain sequencing project: providing services to taxonomists for standard genome sequencing and annotation.</title>
        <authorList>
            <consortium name="The Broad Institute Genomics Platform"/>
            <consortium name="The Broad Institute Genome Sequencing Center for Infectious Disease"/>
            <person name="Wu L."/>
            <person name="Ma J."/>
        </authorList>
    </citation>
    <scope>NUCLEOTIDE SEQUENCE [LARGE SCALE GENOMIC DNA]</scope>
    <source>
        <strain evidence="2">CGMCC 4.7645</strain>
    </source>
</reference>